<evidence type="ECO:0000313" key="2">
    <source>
        <dbReference type="EMBL" id="WAH38573.1"/>
    </source>
</evidence>
<organism evidence="2 3">
    <name type="scientific">Alicyclobacillus dauci</name>
    <dbReference type="NCBI Taxonomy" id="1475485"/>
    <lineage>
        <taxon>Bacteria</taxon>
        <taxon>Bacillati</taxon>
        <taxon>Bacillota</taxon>
        <taxon>Bacilli</taxon>
        <taxon>Bacillales</taxon>
        <taxon>Alicyclobacillaceae</taxon>
        <taxon>Alicyclobacillus</taxon>
    </lineage>
</organism>
<protein>
    <submittedName>
        <fullName evidence="2">ImmA/IrrE family metallo-endopeptidase</fullName>
    </submittedName>
</protein>
<accession>A0ABY6Z6Q1</accession>
<evidence type="ECO:0000259" key="1">
    <source>
        <dbReference type="Pfam" id="PF06114"/>
    </source>
</evidence>
<dbReference type="InterPro" id="IPR010359">
    <property type="entry name" value="IrrE_HExxH"/>
</dbReference>
<gene>
    <name evidence="2" type="ORF">NZD86_08875</name>
</gene>
<name>A0ABY6Z6Q1_9BACL</name>
<proteinExistence type="predicted"/>
<feature type="domain" description="IrrE N-terminal-like" evidence="1">
    <location>
        <begin position="40"/>
        <end position="155"/>
    </location>
</feature>
<evidence type="ECO:0000313" key="3">
    <source>
        <dbReference type="Proteomes" id="UP001164803"/>
    </source>
</evidence>
<dbReference type="EMBL" id="CP104064">
    <property type="protein sequence ID" value="WAH38573.1"/>
    <property type="molecule type" value="Genomic_DNA"/>
</dbReference>
<dbReference type="Proteomes" id="UP001164803">
    <property type="component" value="Chromosome"/>
</dbReference>
<reference evidence="2" key="1">
    <citation type="submission" date="2022-08" db="EMBL/GenBank/DDBJ databases">
        <title>Alicyclobacillus dauci DSM2870, complete genome.</title>
        <authorList>
            <person name="Wang Q."/>
            <person name="Cai R."/>
            <person name="Wang Z."/>
        </authorList>
    </citation>
    <scope>NUCLEOTIDE SEQUENCE</scope>
    <source>
        <strain evidence="2">DSM 28700</strain>
    </source>
</reference>
<keyword evidence="3" id="KW-1185">Reference proteome</keyword>
<dbReference type="Pfam" id="PF06114">
    <property type="entry name" value="Peptidase_M78"/>
    <property type="match status" value="1"/>
</dbReference>
<dbReference type="RefSeq" id="WP_268046152.1">
    <property type="nucleotide sequence ID" value="NZ_CP104064.1"/>
</dbReference>
<dbReference type="Gene3D" id="1.10.10.2910">
    <property type="match status" value="1"/>
</dbReference>
<sequence length="211" mass="24988">MQEMFERYVPTHLESAIMDFYRKNKVKSQYDIDLEMFAWDAGIWVHYADMGTTHNEVDGTMYSIIIDNRIPWQQQRVEFAHELGHVLLHAGRQEFMNNDFRALQEWQADRFAMYALAPTCMIVNTITNASSRTQLVRQLAEAFDVPDPFMDVRLKILEQRFRDLQAQGLMQEAIEAEHARYDYTYRHPTNPVIEYLVKDHVIVGQRRRADI</sequence>